<evidence type="ECO:0000256" key="1">
    <source>
        <dbReference type="ARBA" id="ARBA00009762"/>
    </source>
</evidence>
<dbReference type="STRING" id="1903181.BTN85_1080"/>
<comment type="similarity">
    <text evidence="1 11 12">Belongs to the eukaryotic-type primase small subunit family.</text>
</comment>
<dbReference type="AlphaFoldDB" id="A0A1Q6DW55"/>
<reference evidence="14" key="1">
    <citation type="submission" date="2016-12" db="EMBL/GenBank/DDBJ databases">
        <title>Discovery of methanogenic haloarchaea.</title>
        <authorList>
            <person name="Sorokin D.Y."/>
            <person name="Makarova K.S."/>
            <person name="Abbas B."/>
            <person name="Ferrer M."/>
            <person name="Golyshin P.N."/>
        </authorList>
    </citation>
    <scope>NUCLEOTIDE SEQUENCE [LARGE SCALE GENOMIC DNA]</scope>
    <source>
        <strain evidence="14">HMET1</strain>
    </source>
</reference>
<proteinExistence type="inferred from homology"/>
<keyword evidence="15" id="KW-1185">Reference proteome</keyword>
<evidence type="ECO:0000256" key="8">
    <source>
        <dbReference type="ARBA" id="ARBA00022842"/>
    </source>
</evidence>
<name>A0A1Q6DW55_METT1</name>
<feature type="active site" evidence="11">
    <location>
        <position position="100"/>
    </location>
</feature>
<dbReference type="FunCoup" id="A0A1Q6DW55">
    <property type="interactions" value="12"/>
</dbReference>
<dbReference type="InterPro" id="IPR023639">
    <property type="entry name" value="DNA_primase_ssu_PriS"/>
</dbReference>
<evidence type="ECO:0000256" key="3">
    <source>
        <dbReference type="ARBA" id="ARBA00022515"/>
    </source>
</evidence>
<comment type="subunit">
    <text evidence="11">Heterodimer of a small subunit (PriS) and a large subunit (PriL).</text>
</comment>
<dbReference type="GO" id="GO:0006269">
    <property type="term" value="P:DNA replication, synthesis of primer"/>
    <property type="evidence" value="ECO:0007669"/>
    <property type="project" value="UniProtKB-UniRule"/>
</dbReference>
<evidence type="ECO:0000256" key="4">
    <source>
        <dbReference type="ARBA" id="ARBA00022679"/>
    </source>
</evidence>
<keyword evidence="10 11" id="KW-0464">Manganese</keyword>
<keyword evidence="6 11" id="KW-0235">DNA replication</keyword>
<dbReference type="NCBIfam" id="TIGR00335">
    <property type="entry name" value="primase_sml"/>
    <property type="match status" value="1"/>
</dbReference>
<keyword evidence="3 11" id="KW-0639">Primosome</keyword>
<comment type="cofactor">
    <cofactor evidence="11">
        <name>Mg(2+)</name>
        <dbReference type="ChEBI" id="CHEBI:18420"/>
    </cofactor>
    <cofactor evidence="11">
        <name>Mn(2+)</name>
        <dbReference type="ChEBI" id="CHEBI:29035"/>
    </cofactor>
</comment>
<evidence type="ECO:0000256" key="5">
    <source>
        <dbReference type="ARBA" id="ARBA00022695"/>
    </source>
</evidence>
<dbReference type="GO" id="GO:0003899">
    <property type="term" value="F:DNA-directed RNA polymerase activity"/>
    <property type="evidence" value="ECO:0007669"/>
    <property type="project" value="UniProtKB-UniRule"/>
</dbReference>
<evidence type="ECO:0000256" key="10">
    <source>
        <dbReference type="ARBA" id="ARBA00023211"/>
    </source>
</evidence>
<keyword evidence="9 11" id="KW-0804">Transcription</keyword>
<dbReference type="Gene3D" id="3.90.920.10">
    <property type="entry name" value="DNA primase, PRIM domain"/>
    <property type="match status" value="1"/>
</dbReference>
<organism evidence="14 15">
    <name type="scientific">Methanohalarchaeum thermophilum</name>
    <dbReference type="NCBI Taxonomy" id="1903181"/>
    <lineage>
        <taxon>Archaea</taxon>
        <taxon>Methanobacteriati</taxon>
        <taxon>Methanobacteriota</taxon>
        <taxon>Methanonatronarchaeia</taxon>
        <taxon>Methanonatronarchaeales</taxon>
        <taxon>Methanonatronarchaeaceae</taxon>
        <taxon>Candidatus Methanohalarchaeum</taxon>
    </lineage>
</organism>
<dbReference type="InterPro" id="IPR014052">
    <property type="entry name" value="DNA_primase_ssu_euk/arc"/>
</dbReference>
<evidence type="ECO:0000256" key="11">
    <source>
        <dbReference type="HAMAP-Rule" id="MF_00700"/>
    </source>
</evidence>
<keyword evidence="5 11" id="KW-0548">Nucleotidyltransferase</keyword>
<dbReference type="EC" id="2.7.7.-" evidence="11"/>
<dbReference type="GO" id="GO:0046872">
    <property type="term" value="F:metal ion binding"/>
    <property type="evidence" value="ECO:0007669"/>
    <property type="project" value="UniProtKB-KW"/>
</dbReference>
<feature type="active site" evidence="11">
    <location>
        <position position="294"/>
    </location>
</feature>
<accession>A0A1Q6DW55</accession>
<comment type="function">
    <text evidence="13">RNA polymerase that catalyzes the synthesis of short RNA molecules used as primers for DNA polymerase during DNA replication.</text>
</comment>
<dbReference type="GO" id="GO:1990077">
    <property type="term" value="C:primosome complex"/>
    <property type="evidence" value="ECO:0007669"/>
    <property type="project" value="UniProtKB-KW"/>
</dbReference>
<protein>
    <recommendedName>
        <fullName evidence="11">DNA primase small subunit PriS</fullName>
        <ecNumber evidence="11">2.7.7.-</ecNumber>
    </recommendedName>
</protein>
<dbReference type="SUPFAM" id="SSF56747">
    <property type="entry name" value="Prim-pol domain"/>
    <property type="match status" value="1"/>
</dbReference>
<sequence>MRKRTKNFIEQSFEEYYDKNQVVIPPKLEDREWGFILFSKKYPEETVMKRHKSFKNQRDLDSYVKNMVPAHAYFSSAYYNDPSTKKMEKKGWKKADLVFDLDADHLVGVKDLTYQEMLAKVKKEAIKLLEEFLLTDFGISEENTEIVFSGGRGYHIHVREEKTQDLRSPERREIIDYIFGVGAEEMIEKKIIQGREVIKLSGLENRFKKNLSKWIFDNYLKKISKMKKKDAIKELKRYDRVGEELAKRIYNYLKEDKNLQKIKKGHIDIVEGLPTDFWFQLVSKAKQNVRGEADEPVTSDIHRLIRVPRSLHGGSSLVVEPLDRNSIRDFKPLRDAVYFDDEPVKVKGNQSYEVELKEKKFSINKDEVKKLPRYAAIFLSCSGYVEVEGW</sequence>
<evidence type="ECO:0000256" key="13">
    <source>
        <dbReference type="RuleBase" id="RU004224"/>
    </source>
</evidence>
<dbReference type="InParanoid" id="A0A1Q6DW55"/>
<evidence type="ECO:0000256" key="6">
    <source>
        <dbReference type="ARBA" id="ARBA00022705"/>
    </source>
</evidence>
<dbReference type="GO" id="GO:0000428">
    <property type="term" value="C:DNA-directed RNA polymerase complex"/>
    <property type="evidence" value="ECO:0007669"/>
    <property type="project" value="UniProtKB-KW"/>
</dbReference>
<keyword evidence="8 11" id="KW-0460">Magnesium</keyword>
<evidence type="ECO:0000256" key="7">
    <source>
        <dbReference type="ARBA" id="ARBA00022723"/>
    </source>
</evidence>
<dbReference type="CDD" id="cd04860">
    <property type="entry name" value="AE_Prim_S"/>
    <property type="match status" value="1"/>
</dbReference>
<evidence type="ECO:0000256" key="2">
    <source>
        <dbReference type="ARBA" id="ARBA00022478"/>
    </source>
</evidence>
<evidence type="ECO:0000313" key="15">
    <source>
        <dbReference type="Proteomes" id="UP000185744"/>
    </source>
</evidence>
<dbReference type="PANTHER" id="PTHR10536">
    <property type="entry name" value="DNA PRIMASE SMALL SUBUNIT"/>
    <property type="match status" value="1"/>
</dbReference>
<comment type="caution">
    <text evidence="14">The sequence shown here is derived from an EMBL/GenBank/DDBJ whole genome shotgun (WGS) entry which is preliminary data.</text>
</comment>
<evidence type="ECO:0000256" key="9">
    <source>
        <dbReference type="ARBA" id="ARBA00023163"/>
    </source>
</evidence>
<dbReference type="HAMAP" id="MF_00700">
    <property type="entry name" value="DNA_primase_sml_arc"/>
    <property type="match status" value="1"/>
</dbReference>
<keyword evidence="4 11" id="KW-0808">Transferase</keyword>
<keyword evidence="2 11" id="KW-0240">DNA-directed RNA polymerase</keyword>
<dbReference type="Proteomes" id="UP000185744">
    <property type="component" value="Unassembled WGS sequence"/>
</dbReference>
<evidence type="ECO:0000256" key="12">
    <source>
        <dbReference type="RuleBase" id="RU003514"/>
    </source>
</evidence>
<dbReference type="EMBL" id="MSDW01000001">
    <property type="protein sequence ID" value="OKY78583.1"/>
    <property type="molecule type" value="Genomic_DNA"/>
</dbReference>
<keyword evidence="7 11" id="KW-0479">Metal-binding</keyword>
<evidence type="ECO:0000313" key="14">
    <source>
        <dbReference type="EMBL" id="OKY78583.1"/>
    </source>
</evidence>
<comment type="function">
    <text evidence="11">Catalytic subunit of DNA primase, an RNA polymerase that catalyzes the synthesis of short RNA molecules used as primers for DNA polymerase during DNA replication. The small subunit contains the primase catalytic core and has DNA synthesis activity on its own. Binding to the large subunit stabilizes and modulates the activity, increasing the rate of DNA synthesis while decreasing the length of the DNA fragments, and conferring RNA synthesis capability. The DNA polymerase activity may enable DNA primase to also catalyze primer extension after primer synthesis. May also play a role in DNA repair.</text>
</comment>
<dbReference type="Pfam" id="PF01896">
    <property type="entry name" value="DNA_primase_S"/>
    <property type="match status" value="1"/>
</dbReference>
<gene>
    <name evidence="11" type="primary">priS</name>
    <name evidence="14" type="ORF">BTN85_1080</name>
</gene>
<feature type="active site" evidence="11">
    <location>
        <position position="102"/>
    </location>
</feature>
<dbReference type="InterPro" id="IPR002755">
    <property type="entry name" value="DNA_primase_S"/>
</dbReference>